<comment type="caution">
    <text evidence="2">The sequence shown here is derived from an EMBL/GenBank/DDBJ whole genome shotgun (WGS) entry which is preliminary data.</text>
</comment>
<dbReference type="EMBL" id="CATQJL010000305">
    <property type="protein sequence ID" value="CAJ0603152.1"/>
    <property type="molecule type" value="Genomic_DNA"/>
</dbReference>
<evidence type="ECO:0000313" key="2">
    <source>
        <dbReference type="EMBL" id="CAJ0603152.1"/>
    </source>
</evidence>
<keyword evidence="3" id="KW-1185">Reference proteome</keyword>
<dbReference type="InterPro" id="IPR005135">
    <property type="entry name" value="Endo/exonuclease/phosphatase"/>
</dbReference>
<dbReference type="InterPro" id="IPR036691">
    <property type="entry name" value="Endo/exonu/phosph_ase_sf"/>
</dbReference>
<gene>
    <name evidence="2" type="ORF">CYNAS_LOCUS15135</name>
</gene>
<evidence type="ECO:0000313" key="3">
    <source>
        <dbReference type="Proteomes" id="UP001176961"/>
    </source>
</evidence>
<dbReference type="CDD" id="cd01650">
    <property type="entry name" value="RT_nLTR_like"/>
    <property type="match status" value="1"/>
</dbReference>
<protein>
    <recommendedName>
        <fullName evidence="1">Reverse transcriptase domain-containing protein</fullName>
    </recommendedName>
</protein>
<proteinExistence type="predicted"/>
<dbReference type="PROSITE" id="PS50878">
    <property type="entry name" value="RT_POL"/>
    <property type="match status" value="1"/>
</dbReference>
<dbReference type="Gene3D" id="3.60.10.10">
    <property type="entry name" value="Endonuclease/exonuclease/phosphatase"/>
    <property type="match status" value="1"/>
</dbReference>
<name>A0AA36H3A1_CYLNA</name>
<dbReference type="InterPro" id="IPR043502">
    <property type="entry name" value="DNA/RNA_pol_sf"/>
</dbReference>
<dbReference type="Proteomes" id="UP001176961">
    <property type="component" value="Unassembled WGS sequence"/>
</dbReference>
<dbReference type="Pfam" id="PF00078">
    <property type="entry name" value="RVT_1"/>
    <property type="match status" value="1"/>
</dbReference>
<dbReference type="GO" id="GO:0003824">
    <property type="term" value="F:catalytic activity"/>
    <property type="evidence" value="ECO:0007669"/>
    <property type="project" value="InterPro"/>
</dbReference>
<organism evidence="2 3">
    <name type="scientific">Cylicocyclus nassatus</name>
    <name type="common">Nematode worm</name>
    <dbReference type="NCBI Taxonomy" id="53992"/>
    <lineage>
        <taxon>Eukaryota</taxon>
        <taxon>Metazoa</taxon>
        <taxon>Ecdysozoa</taxon>
        <taxon>Nematoda</taxon>
        <taxon>Chromadorea</taxon>
        <taxon>Rhabditida</taxon>
        <taxon>Rhabditina</taxon>
        <taxon>Rhabditomorpha</taxon>
        <taxon>Strongyloidea</taxon>
        <taxon>Strongylidae</taxon>
        <taxon>Cylicocyclus</taxon>
    </lineage>
</organism>
<dbReference type="PANTHER" id="PTHR33395">
    <property type="entry name" value="TRANSCRIPTASE, PUTATIVE-RELATED-RELATED"/>
    <property type="match status" value="1"/>
</dbReference>
<dbReference type="GO" id="GO:0007508">
    <property type="term" value="P:larval heart development"/>
    <property type="evidence" value="ECO:0007669"/>
    <property type="project" value="TreeGrafter"/>
</dbReference>
<dbReference type="SUPFAM" id="SSF56672">
    <property type="entry name" value="DNA/RNA polymerases"/>
    <property type="match status" value="1"/>
</dbReference>
<accession>A0AA36H3A1</accession>
<dbReference type="PANTHER" id="PTHR33395:SF22">
    <property type="entry name" value="REVERSE TRANSCRIPTASE DOMAIN-CONTAINING PROTEIN"/>
    <property type="match status" value="1"/>
</dbReference>
<sequence length="622" mass="70547">MIILVYRPPSSSHSDDSKLIDSLQILCSLHRDIVLAGDFNLLIDWSARTPLCSASARFIKLFDDLSLTQHVLCPTRNDNILDLVLSTSPLVHNVTIRPPLGLSDHASIYFDLMLPIDFPCMDCCPDYASGDYVAISACLDTIDWWSLLDNSCSIDDMYQRFLDLLHDLLSRFIPLKRARYETDHYPTHIKNLIEQRDRLFCTIHDPLTSDRYKNVVRKLNRHLAKFSANRQKRLSNMNTSSLFKYAHLIFKEKHGPQGLHDHQGNLCKTDQENAECLAHYFASVFQKPTNSRPSLPNDLTNQIQSSLYLSQVPQVLPFDVMNILKRLKPSTFITADGIPQMVYKRCATQLAVPVSILVNMSLSSGELPRVWKHGRVVPIPKVQNPQKASEFRPISINSVVCKVAEKIVRRKLLSFCVQKHLIPSEQFGFMEGSSTTLQLITCDFYWKRALAQNRLTDVLYFDLSKAFDRVDIHKLIEKLYSVGIRGGMLKWLTSYLTERTLSVRVNSAISSIFSATSGVPQGGVLSPILFNIYTSELPGLLSIDWRIKVMAYADDIKVFASYSDEDKVEVTDALSACLQKILSWADLNCIDVNLRKKAFHGCLYNSVDTTLLNFGPRSLCLN</sequence>
<dbReference type="GO" id="GO:0031012">
    <property type="term" value="C:extracellular matrix"/>
    <property type="evidence" value="ECO:0007669"/>
    <property type="project" value="TreeGrafter"/>
</dbReference>
<evidence type="ECO:0000259" key="1">
    <source>
        <dbReference type="PROSITE" id="PS50878"/>
    </source>
</evidence>
<dbReference type="SUPFAM" id="SSF56219">
    <property type="entry name" value="DNase I-like"/>
    <property type="match status" value="1"/>
</dbReference>
<dbReference type="InterPro" id="IPR000477">
    <property type="entry name" value="RT_dom"/>
</dbReference>
<feature type="domain" description="Reverse transcriptase" evidence="1">
    <location>
        <begin position="360"/>
        <end position="619"/>
    </location>
</feature>
<reference evidence="2" key="1">
    <citation type="submission" date="2023-07" db="EMBL/GenBank/DDBJ databases">
        <authorList>
            <consortium name="CYATHOMIX"/>
        </authorList>
    </citation>
    <scope>NUCLEOTIDE SEQUENCE</scope>
    <source>
        <strain evidence="2">N/A</strain>
    </source>
</reference>
<dbReference type="AlphaFoldDB" id="A0AA36H3A1"/>
<dbReference type="GO" id="GO:0061343">
    <property type="term" value="P:cell adhesion involved in heart morphogenesis"/>
    <property type="evidence" value="ECO:0007669"/>
    <property type="project" value="TreeGrafter"/>
</dbReference>
<dbReference type="Pfam" id="PF14529">
    <property type="entry name" value="Exo_endo_phos_2"/>
    <property type="match status" value="1"/>
</dbReference>